<evidence type="ECO:0000256" key="2">
    <source>
        <dbReference type="ARBA" id="ARBA00008098"/>
    </source>
</evidence>
<comment type="similarity">
    <text evidence="2">Belongs to the PBP/GOBP family.</text>
</comment>
<dbReference type="PANTHER" id="PTHR21066:SF17">
    <property type="entry name" value="AGAP011368-PA"/>
    <property type="match status" value="1"/>
</dbReference>
<dbReference type="InParanoid" id="A0A7R8UH98"/>
<dbReference type="Pfam" id="PF22651">
    <property type="entry name" value="OBP47_like"/>
    <property type="match status" value="1"/>
</dbReference>
<dbReference type="GO" id="GO:0005576">
    <property type="term" value="C:extracellular region"/>
    <property type="evidence" value="ECO:0007669"/>
    <property type="project" value="UniProtKB-SubCell"/>
</dbReference>
<reference evidence="5 6" key="1">
    <citation type="submission" date="2020-11" db="EMBL/GenBank/DDBJ databases">
        <authorList>
            <person name="Wallbank WR R."/>
            <person name="Pardo Diaz C."/>
            <person name="Kozak K."/>
            <person name="Martin S."/>
            <person name="Jiggins C."/>
            <person name="Moest M."/>
            <person name="Warren A I."/>
            <person name="Generalovic N T."/>
            <person name="Byers J.R.P. K."/>
            <person name="Montejo-Kovacevich G."/>
            <person name="Yen C E."/>
        </authorList>
    </citation>
    <scope>NUCLEOTIDE SEQUENCE [LARGE SCALE GENOMIC DNA]</scope>
</reference>
<feature type="domain" description="OBP47-like" evidence="4">
    <location>
        <begin position="170"/>
        <end position="277"/>
    </location>
</feature>
<evidence type="ECO:0000313" key="5">
    <source>
        <dbReference type="EMBL" id="CAD7080599.1"/>
    </source>
</evidence>
<dbReference type="Gene3D" id="1.10.238.270">
    <property type="match status" value="1"/>
</dbReference>
<dbReference type="OrthoDB" id="6622484at2759"/>
<dbReference type="GO" id="GO:0005549">
    <property type="term" value="F:odorant binding"/>
    <property type="evidence" value="ECO:0007669"/>
    <property type="project" value="InterPro"/>
</dbReference>
<dbReference type="InterPro" id="IPR052295">
    <property type="entry name" value="Odorant-binding_protein"/>
</dbReference>
<evidence type="ECO:0000313" key="6">
    <source>
        <dbReference type="Proteomes" id="UP000594454"/>
    </source>
</evidence>
<keyword evidence="6" id="KW-1185">Reference proteome</keyword>
<keyword evidence="3" id="KW-0964">Secreted</keyword>
<dbReference type="SUPFAM" id="SSF47565">
    <property type="entry name" value="Insect pheromone/odorant-binding proteins"/>
    <property type="match status" value="1"/>
</dbReference>
<sequence>MIFQEISLLDVRSSNWVTTPSVAANAQKSSWLVSNYREMAKILIAVGIASLCAAISTAYDFKDSAFNEVIFRDLLDLTDDDDNSVLHREVRTADTAAIRVDPLPSAECKEKRRDRGFYCCNDKVDLNQLEIIRGVRKECLAELHGNDSDIYFKFDPFTCEKLEELKKDVTCIAECVGKKFGLLDDSGNIKPDIFLAYLKMKAKDSEWKLQVTDEIAGKCIEDTRKEVEHHLAERGLTSGKICNPSSLKISQCLWREYVRACPKNLQTDSPKCCKLREKIEKGDAVTYKGFYLRHLNDDK</sequence>
<organism evidence="5 6">
    <name type="scientific">Hermetia illucens</name>
    <name type="common">Black soldier fly</name>
    <dbReference type="NCBI Taxonomy" id="343691"/>
    <lineage>
        <taxon>Eukaryota</taxon>
        <taxon>Metazoa</taxon>
        <taxon>Ecdysozoa</taxon>
        <taxon>Arthropoda</taxon>
        <taxon>Hexapoda</taxon>
        <taxon>Insecta</taxon>
        <taxon>Pterygota</taxon>
        <taxon>Neoptera</taxon>
        <taxon>Endopterygota</taxon>
        <taxon>Diptera</taxon>
        <taxon>Brachycera</taxon>
        <taxon>Stratiomyomorpha</taxon>
        <taxon>Stratiomyidae</taxon>
        <taxon>Hermetiinae</taxon>
        <taxon>Hermetia</taxon>
    </lineage>
</organism>
<dbReference type="EMBL" id="LR899010">
    <property type="protein sequence ID" value="CAD7080599.1"/>
    <property type="molecule type" value="Genomic_DNA"/>
</dbReference>
<proteinExistence type="inferred from homology"/>
<name>A0A7R8UH98_HERIL</name>
<dbReference type="InterPro" id="IPR036728">
    <property type="entry name" value="PBP_GOBP_sf"/>
</dbReference>
<dbReference type="AlphaFoldDB" id="A0A7R8UH98"/>
<dbReference type="PANTHER" id="PTHR21066">
    <property type="entry name" value="ODORANT-BINDING PROTEIN 59A-RELATED"/>
    <property type="match status" value="1"/>
</dbReference>
<comment type="subcellular location">
    <subcellularLocation>
        <location evidence="1">Secreted</location>
    </subcellularLocation>
</comment>
<evidence type="ECO:0000259" key="4">
    <source>
        <dbReference type="Pfam" id="PF22651"/>
    </source>
</evidence>
<evidence type="ECO:0000256" key="1">
    <source>
        <dbReference type="ARBA" id="ARBA00004613"/>
    </source>
</evidence>
<evidence type="ECO:0000256" key="3">
    <source>
        <dbReference type="ARBA" id="ARBA00022525"/>
    </source>
</evidence>
<dbReference type="Proteomes" id="UP000594454">
    <property type="component" value="Chromosome 2"/>
</dbReference>
<gene>
    <name evidence="5" type="ORF">HERILL_LOCUS3745</name>
</gene>
<dbReference type="InterPro" id="IPR054577">
    <property type="entry name" value="OBP47-like_dom"/>
</dbReference>
<accession>A0A7R8UH98</accession>
<protein>
    <recommendedName>
        <fullName evidence="4">OBP47-like domain-containing protein</fullName>
    </recommendedName>
</protein>